<protein>
    <recommendedName>
        <fullName evidence="1">Gingipain domain-containing protein</fullName>
    </recommendedName>
</protein>
<proteinExistence type="predicted"/>
<accession>A0A3B0W872</accession>
<organism evidence="2">
    <name type="scientific">hydrothermal vent metagenome</name>
    <dbReference type="NCBI Taxonomy" id="652676"/>
    <lineage>
        <taxon>unclassified sequences</taxon>
        <taxon>metagenomes</taxon>
        <taxon>ecological metagenomes</taxon>
    </lineage>
</organism>
<dbReference type="CDD" id="cd02258">
    <property type="entry name" value="Peptidase_C25_N"/>
    <property type="match status" value="1"/>
</dbReference>
<name>A0A3B0W872_9ZZZZ</name>
<gene>
    <name evidence="2" type="ORF">MNBD_GAMMA03-1280</name>
</gene>
<dbReference type="InterPro" id="IPR029030">
    <property type="entry name" value="Caspase-like_dom_sf"/>
</dbReference>
<feature type="domain" description="Gingipain" evidence="1">
    <location>
        <begin position="400"/>
        <end position="761"/>
    </location>
</feature>
<dbReference type="InterPro" id="IPR001769">
    <property type="entry name" value="Gingipain"/>
</dbReference>
<sequence>MNKAIIILFLSLISLSVDAQYSNDWIDFNKTYFKIKSAEEGIYRLTYSNLANAGFPVDGDNKNIQLFHRGQELAILVADINGDNQFNSPDYIEYYGQGNDGTLDADLYIPSSTQPHNYYNLYSDTTAYYITSNMVGAGKRMGLSNEFVGGSDDTYQLAEIISLYNNEYSQGLTQVSYNSLTTFGVGEGFTGSRITENSNPVRDFVITDINRTVTSGPLPSIELLLVGRNEQVHNITVEVGTSAASLTVIGTYDFSLFNNLLIKESINWSDISVSGELTVRVTVNNNGGSNSNLSVSLIKLSFAQDFDINGAPNHKLILDTKVSGGNDIRITNTPANARLLDVTDPLNVTLVNDAEIDPTVIKSSFLDATAKRILWVNGTTFIEPPIEPVSFRQMDLTANYIIISHPTLMQPAGGFSDAVRAYAGYRTTPVGGGFDTLVVDIAQLYEQFSYGEITPLAIYNFMKYMVDNGSPTNLFLVGKSLVVSNNFYRRPKSDFTFYDLVPTAGQPGADIPFTAGLAGTTFEAAVPTGRLSAFNPLDVINYLNKVMEHESLPFDNLWRKNMLNLSGGNSESELATFRGYVDGYANKAKGFYLGGETVTQSKTTSAPVEFINVSTEINSGINQITFFGHSAPNVTDIDIGFVSDPSNGYNNKGKYPLILMNGCNVGNIYIDDYIFAEDWVLTPNLGSTAVIAHTSFGFSTLLNTWSSKFYSLGYGNISYMDKSIGVIMNEVGKEMAAISTSDFYITQIQQMGLQGDPAIKLFGTQLPDYELSNSNIQPIELTNTGITAEADSFALALVVRDFGAYLNDSLEVFVRRTLQNGTIIDYDTLTYKPVRYADTLVYVINNNYENNFGTNSFEIVIDPANKLTELDEFNNRVFFNYFIPISSALHLSPTNFGIVNNQTVNLKTQISNQPSSSRVIEYEIDKINLFNNPSSFIKRGEAEGALIAEWKDVSLDIEDTVAYYWRSKYKDLNPGEADIWTGSSFTYIENGEEGWAQSDYFQLRQNGLDGLAFNEGKRELEFEKTLLNFKIRTFGANNPDLSFRDVELLIDGQSFILGSSFQSCSNNRLAIIAFSNINATPYAPVFGGQVDAWTCGRSPQIINIVNDSNTGVTLDEVLDAVDYNDFVLVFTIGAFDFNGVTSQAISKLEDLGADPTVMLSKLGDEPYIMFGKKGSGSGNSMAEIVANPAGLEPTDEQIISYTGQAIGESGVGNMQSVVIGPAVSWQQLSINTESLFSNDEFEVSIIGKSLNGLETILSTGIKIRETPLDWIDPVQYPFMYLRYNVVDTVDKTPVQLNNWIVNYTGAPEGVLTFIGNDKSNTLQLELQEGDSVYTEFGFINISDKSFKDQLPVDYSIFNSSQRITISKSILIDSPAPGDTTLFSIPIGTKGLLGVNNLSVFVNNFIEVEQLYINNNISLASYVTVAKDNTNPLLDISFDGRYIYDGEIISASPTVLIKILDANPLLQKTDTTGINIFLTPPCEGCSKIRIPLNGNEINYSIAANEKPFEINYRPNKLDNGVYQLSVQVEDASGNNAGLEPYTINFEVINEATVTNFYPYPNPFSTSVRFVFTLTGSEIPDGIMIRILTVTGRVVRTITQDEIGPIHIGNNQTDFAWDGRDEFGDQLANGVYLYKVTLEINGEKVDLRDSAGDKGFKNGYGKMYLLR</sequence>
<dbReference type="EMBL" id="UOFC01000144">
    <property type="protein sequence ID" value="VAW47402.1"/>
    <property type="molecule type" value="Genomic_DNA"/>
</dbReference>
<dbReference type="GO" id="GO:0006508">
    <property type="term" value="P:proteolysis"/>
    <property type="evidence" value="ECO:0007669"/>
    <property type="project" value="InterPro"/>
</dbReference>
<reference evidence="2" key="1">
    <citation type="submission" date="2018-06" db="EMBL/GenBank/DDBJ databases">
        <authorList>
            <person name="Zhirakovskaya E."/>
        </authorList>
    </citation>
    <scope>NUCLEOTIDE SEQUENCE</scope>
</reference>
<dbReference type="GO" id="GO:0008234">
    <property type="term" value="F:cysteine-type peptidase activity"/>
    <property type="evidence" value="ECO:0007669"/>
    <property type="project" value="InterPro"/>
</dbReference>
<evidence type="ECO:0000259" key="1">
    <source>
        <dbReference type="Pfam" id="PF01364"/>
    </source>
</evidence>
<dbReference type="Gene3D" id="2.60.40.4070">
    <property type="match status" value="1"/>
</dbReference>
<dbReference type="Pfam" id="PF01364">
    <property type="entry name" value="Peptidase_C25"/>
    <property type="match status" value="1"/>
</dbReference>
<dbReference type="SUPFAM" id="SSF52129">
    <property type="entry name" value="Caspase-like"/>
    <property type="match status" value="1"/>
</dbReference>
<dbReference type="Gene3D" id="3.40.50.1460">
    <property type="match status" value="1"/>
</dbReference>
<evidence type="ECO:0000313" key="2">
    <source>
        <dbReference type="EMBL" id="VAW47402.1"/>
    </source>
</evidence>